<dbReference type="PANTHER" id="PTHR42753">
    <property type="entry name" value="MITOCHONDRIAL RIBOSOME PROTEIN L39/PROLYL-TRNA LIGASE FAMILY MEMBER"/>
    <property type="match status" value="1"/>
</dbReference>
<dbReference type="SUPFAM" id="SSF55681">
    <property type="entry name" value="Class II aaRS and biotin synthetases"/>
    <property type="match status" value="1"/>
</dbReference>
<dbReference type="GO" id="GO:0005739">
    <property type="term" value="C:mitochondrion"/>
    <property type="evidence" value="ECO:0007669"/>
    <property type="project" value="TreeGrafter"/>
</dbReference>
<dbReference type="InterPro" id="IPR006195">
    <property type="entry name" value="aa-tRNA-synth_II"/>
</dbReference>
<keyword evidence="10" id="KW-1185">Reference proteome</keyword>
<dbReference type="InterPro" id="IPR036621">
    <property type="entry name" value="Anticodon-bd_dom_sf"/>
</dbReference>
<dbReference type="EC" id="6.1.1.15" evidence="1"/>
<dbReference type="InterPro" id="IPR002316">
    <property type="entry name" value="Pro-tRNA-ligase_IIa"/>
</dbReference>
<dbReference type="Pfam" id="PF00587">
    <property type="entry name" value="tRNA-synt_2b"/>
    <property type="match status" value="1"/>
</dbReference>
<dbReference type="Gene3D" id="3.40.50.800">
    <property type="entry name" value="Anticodon-binding domain"/>
    <property type="match status" value="1"/>
</dbReference>
<dbReference type="SUPFAM" id="SSF52954">
    <property type="entry name" value="Class II aaRS ABD-related"/>
    <property type="match status" value="1"/>
</dbReference>
<dbReference type="PRINTS" id="PR01046">
    <property type="entry name" value="TRNASYNTHPRO"/>
</dbReference>
<comment type="catalytic activity">
    <reaction evidence="8">
        <text>tRNA(Pro) + L-proline + ATP = L-prolyl-tRNA(Pro) + AMP + diphosphate</text>
        <dbReference type="Rhea" id="RHEA:14305"/>
        <dbReference type="Rhea" id="RHEA-COMP:9700"/>
        <dbReference type="Rhea" id="RHEA-COMP:9702"/>
        <dbReference type="ChEBI" id="CHEBI:30616"/>
        <dbReference type="ChEBI" id="CHEBI:33019"/>
        <dbReference type="ChEBI" id="CHEBI:60039"/>
        <dbReference type="ChEBI" id="CHEBI:78442"/>
        <dbReference type="ChEBI" id="CHEBI:78532"/>
        <dbReference type="ChEBI" id="CHEBI:456215"/>
        <dbReference type="EC" id="6.1.1.15"/>
    </reaction>
</comment>
<evidence type="ECO:0000256" key="6">
    <source>
        <dbReference type="ARBA" id="ARBA00023146"/>
    </source>
</evidence>
<evidence type="ECO:0000256" key="5">
    <source>
        <dbReference type="ARBA" id="ARBA00022917"/>
    </source>
</evidence>
<dbReference type="PANTHER" id="PTHR42753:SF2">
    <property type="entry name" value="PROLINE--TRNA LIGASE"/>
    <property type="match status" value="1"/>
</dbReference>
<dbReference type="Proteomes" id="UP000887577">
    <property type="component" value="Unplaced"/>
</dbReference>
<evidence type="ECO:0000313" key="10">
    <source>
        <dbReference type="Proteomes" id="UP000887577"/>
    </source>
</evidence>
<feature type="domain" description="Aminoacyl-transfer RNA synthetases class-II family profile" evidence="9">
    <location>
        <begin position="49"/>
        <end position="319"/>
    </location>
</feature>
<evidence type="ECO:0000256" key="7">
    <source>
        <dbReference type="ARBA" id="ARBA00029731"/>
    </source>
</evidence>
<dbReference type="PROSITE" id="PS50862">
    <property type="entry name" value="AA_TRNA_LIGASE_II"/>
    <property type="match status" value="1"/>
</dbReference>
<evidence type="ECO:0000313" key="11">
    <source>
        <dbReference type="WBParaSite" id="PSU_v2.g7512.t1"/>
    </source>
</evidence>
<dbReference type="AlphaFoldDB" id="A0A914Z6I2"/>
<dbReference type="GO" id="GO:0006433">
    <property type="term" value="P:prolyl-tRNA aminoacylation"/>
    <property type="evidence" value="ECO:0007669"/>
    <property type="project" value="InterPro"/>
</dbReference>
<evidence type="ECO:0000256" key="3">
    <source>
        <dbReference type="ARBA" id="ARBA00022741"/>
    </source>
</evidence>
<keyword evidence="3" id="KW-0547">Nucleotide-binding</keyword>
<sequence>MTLTYASKLYFKQLAPNTFKSKCLSTQLMQTNPLIASTSKGFFALLPLGQRIVEKLTKLVETELVKIGGQKCEVPSMGPKIMWEKSGRWNELGSEMFKLNDRLETEYCLQPTAEEMFTTLTQNLGSINKKMLPLMLFQTSQKFRDEMNPRFGVIRSKQFLMNDLYTFDVDSVAAENTYNNVFKVYETIFEEILGFKNEIYKVQANPGAMGGNFSHEFHLPNPSAEDALLICNSCGQKSKKDEVKNLSNCSHCESHNLTTIDTVEIGHTFQLGEKYSKVFEATSSKGNPYFMCCFGLGITRIIAAAIDVLSVSNKALRLPNSIAPFKLAIILPKENTVNSLFLQSFINDIANLPTFSNCVLIDDRAEKSIGRRIHDANHLGIPNILVASSHKHVDPYEIQTIEYLKTYPKSDKVEKVGDLTHSELFAQLSK</sequence>
<name>A0A914Z6I2_9BILA</name>
<dbReference type="InterPro" id="IPR045864">
    <property type="entry name" value="aa-tRNA-synth_II/BPL/LPL"/>
</dbReference>
<evidence type="ECO:0000256" key="1">
    <source>
        <dbReference type="ARBA" id="ARBA00012831"/>
    </source>
</evidence>
<keyword evidence="4" id="KW-0067">ATP-binding</keyword>
<keyword evidence="6" id="KW-0030">Aminoacyl-tRNA synthetase</keyword>
<organism evidence="10 11">
    <name type="scientific">Panagrolaimus superbus</name>
    <dbReference type="NCBI Taxonomy" id="310955"/>
    <lineage>
        <taxon>Eukaryota</taxon>
        <taxon>Metazoa</taxon>
        <taxon>Ecdysozoa</taxon>
        <taxon>Nematoda</taxon>
        <taxon>Chromadorea</taxon>
        <taxon>Rhabditida</taxon>
        <taxon>Tylenchina</taxon>
        <taxon>Panagrolaimomorpha</taxon>
        <taxon>Panagrolaimoidea</taxon>
        <taxon>Panagrolaimidae</taxon>
        <taxon>Panagrolaimus</taxon>
    </lineage>
</organism>
<protein>
    <recommendedName>
        <fullName evidence="1">proline--tRNA ligase</fullName>
        <ecNumber evidence="1">6.1.1.15</ecNumber>
    </recommendedName>
    <alternativeName>
        <fullName evidence="7">Prolyl-tRNA synthetase</fullName>
    </alternativeName>
</protein>
<dbReference type="InterPro" id="IPR002314">
    <property type="entry name" value="aa-tRNA-synt_IIb"/>
</dbReference>
<dbReference type="InterPro" id="IPR050062">
    <property type="entry name" value="Pro-tRNA_synthetase"/>
</dbReference>
<keyword evidence="2" id="KW-0436">Ligase</keyword>
<dbReference type="GO" id="GO:0004827">
    <property type="term" value="F:proline-tRNA ligase activity"/>
    <property type="evidence" value="ECO:0007669"/>
    <property type="project" value="UniProtKB-EC"/>
</dbReference>
<evidence type="ECO:0000256" key="2">
    <source>
        <dbReference type="ARBA" id="ARBA00022598"/>
    </source>
</evidence>
<accession>A0A914Z6I2</accession>
<dbReference type="WBParaSite" id="PSU_v2.g7512.t1">
    <property type="protein sequence ID" value="PSU_v2.g7512.t1"/>
    <property type="gene ID" value="PSU_v2.g7512"/>
</dbReference>
<evidence type="ECO:0000256" key="8">
    <source>
        <dbReference type="ARBA" id="ARBA00047671"/>
    </source>
</evidence>
<evidence type="ECO:0000256" key="4">
    <source>
        <dbReference type="ARBA" id="ARBA00022840"/>
    </source>
</evidence>
<dbReference type="GO" id="GO:0005524">
    <property type="term" value="F:ATP binding"/>
    <property type="evidence" value="ECO:0007669"/>
    <property type="project" value="UniProtKB-KW"/>
</dbReference>
<reference evidence="11" key="1">
    <citation type="submission" date="2022-11" db="UniProtKB">
        <authorList>
            <consortium name="WormBaseParasite"/>
        </authorList>
    </citation>
    <scope>IDENTIFICATION</scope>
</reference>
<evidence type="ECO:0000259" key="9">
    <source>
        <dbReference type="PROSITE" id="PS50862"/>
    </source>
</evidence>
<dbReference type="Gene3D" id="3.30.930.10">
    <property type="entry name" value="Bira Bifunctional Protein, Domain 2"/>
    <property type="match status" value="1"/>
</dbReference>
<proteinExistence type="predicted"/>
<keyword evidence="5" id="KW-0648">Protein biosynthesis</keyword>